<accession>A0ABQ8HVU4</accession>
<dbReference type="InterPro" id="IPR044173">
    <property type="entry name" value="CASPL"/>
</dbReference>
<dbReference type="InterPro" id="IPR006459">
    <property type="entry name" value="CASP/CASPL"/>
</dbReference>
<comment type="subcellular location">
    <subcellularLocation>
        <location evidence="1 8">Cell membrane</location>
        <topology evidence="1 8">Multi-pass membrane protein</topology>
    </subcellularLocation>
</comment>
<name>A0ABQ8HVU4_9ROSI</name>
<feature type="transmembrane region" description="Helical" evidence="8">
    <location>
        <begin position="163"/>
        <end position="185"/>
    </location>
</feature>
<evidence type="ECO:0000259" key="9">
    <source>
        <dbReference type="Pfam" id="PF04535"/>
    </source>
</evidence>
<keyword evidence="11" id="KW-1185">Reference proteome</keyword>
<evidence type="ECO:0000313" key="11">
    <source>
        <dbReference type="Proteomes" id="UP000827721"/>
    </source>
</evidence>
<dbReference type="PANTHER" id="PTHR36488">
    <property type="entry name" value="CASP-LIKE PROTEIN 1U1"/>
    <property type="match status" value="1"/>
</dbReference>
<evidence type="ECO:0000256" key="3">
    <source>
        <dbReference type="ARBA" id="ARBA00011489"/>
    </source>
</evidence>
<evidence type="ECO:0000256" key="2">
    <source>
        <dbReference type="ARBA" id="ARBA00007651"/>
    </source>
</evidence>
<evidence type="ECO:0000256" key="8">
    <source>
        <dbReference type="RuleBase" id="RU361233"/>
    </source>
</evidence>
<feature type="transmembrane region" description="Helical" evidence="8">
    <location>
        <begin position="109"/>
        <end position="135"/>
    </location>
</feature>
<evidence type="ECO:0000256" key="4">
    <source>
        <dbReference type="ARBA" id="ARBA00022475"/>
    </source>
</evidence>
<evidence type="ECO:0000256" key="1">
    <source>
        <dbReference type="ARBA" id="ARBA00004651"/>
    </source>
</evidence>
<evidence type="ECO:0000256" key="7">
    <source>
        <dbReference type="ARBA" id="ARBA00023136"/>
    </source>
</evidence>
<reference evidence="10 11" key="1">
    <citation type="submission" date="2021-02" db="EMBL/GenBank/DDBJ databases">
        <title>Plant Genome Project.</title>
        <authorList>
            <person name="Zhang R.-G."/>
        </authorList>
    </citation>
    <scope>NUCLEOTIDE SEQUENCE [LARGE SCALE GENOMIC DNA]</scope>
    <source>
        <tissue evidence="10">Leaves</tissue>
    </source>
</reference>
<keyword evidence="6 8" id="KW-1133">Transmembrane helix</keyword>
<comment type="subunit">
    <text evidence="3 8">Homodimer and heterodimers.</text>
</comment>
<feature type="transmembrane region" description="Helical" evidence="8">
    <location>
        <begin position="78"/>
        <end position="102"/>
    </location>
</feature>
<evidence type="ECO:0000256" key="6">
    <source>
        <dbReference type="ARBA" id="ARBA00022989"/>
    </source>
</evidence>
<dbReference type="NCBIfam" id="TIGR01569">
    <property type="entry name" value="A_tha_TIGR01569"/>
    <property type="match status" value="1"/>
</dbReference>
<sequence>MALQTEGKPESVSGTMALKKGNKNWVVLVLRVVALLATASATIVMALNKQTKTLVVATIGTTSIKATLTAKFQHTPAFVFFVIANAMVSFHNLLMIATSLFAHKFDYKVGLAMVAILDMLNVGLISGAVNAALFMAQLGKNGNSHARWDKICDKFEIFCNHGAGALIASFVGLALMLIISSISIIKLAKPDQPIFTLFNLDLYCNFALCFL</sequence>
<dbReference type="Proteomes" id="UP000827721">
    <property type="component" value="Unassembled WGS sequence"/>
</dbReference>
<keyword evidence="7 8" id="KW-0472">Membrane</keyword>
<organism evidence="10 11">
    <name type="scientific">Xanthoceras sorbifolium</name>
    <dbReference type="NCBI Taxonomy" id="99658"/>
    <lineage>
        <taxon>Eukaryota</taxon>
        <taxon>Viridiplantae</taxon>
        <taxon>Streptophyta</taxon>
        <taxon>Embryophyta</taxon>
        <taxon>Tracheophyta</taxon>
        <taxon>Spermatophyta</taxon>
        <taxon>Magnoliopsida</taxon>
        <taxon>eudicotyledons</taxon>
        <taxon>Gunneridae</taxon>
        <taxon>Pentapetalae</taxon>
        <taxon>rosids</taxon>
        <taxon>malvids</taxon>
        <taxon>Sapindales</taxon>
        <taxon>Sapindaceae</taxon>
        <taxon>Xanthoceroideae</taxon>
        <taxon>Xanthoceras</taxon>
    </lineage>
</organism>
<keyword evidence="5 8" id="KW-0812">Transmembrane</keyword>
<dbReference type="EMBL" id="JAFEMO010000006">
    <property type="protein sequence ID" value="KAH7568492.1"/>
    <property type="molecule type" value="Genomic_DNA"/>
</dbReference>
<dbReference type="InterPro" id="IPR006702">
    <property type="entry name" value="CASP_dom"/>
</dbReference>
<evidence type="ECO:0000313" key="10">
    <source>
        <dbReference type="EMBL" id="KAH7568492.1"/>
    </source>
</evidence>
<comment type="similarity">
    <text evidence="2 8">Belongs to the Casparian strip membrane proteins (CASP) family.</text>
</comment>
<dbReference type="Pfam" id="PF04535">
    <property type="entry name" value="CASP_dom"/>
    <property type="match status" value="1"/>
</dbReference>
<dbReference type="PANTHER" id="PTHR36488:SF8">
    <property type="entry name" value="CASP-LIKE PROTEIN 1U1"/>
    <property type="match status" value="1"/>
</dbReference>
<keyword evidence="4 8" id="KW-1003">Cell membrane</keyword>
<comment type="caution">
    <text evidence="10">The sequence shown here is derived from an EMBL/GenBank/DDBJ whole genome shotgun (WGS) entry which is preliminary data.</text>
</comment>
<proteinExistence type="inferred from homology"/>
<feature type="domain" description="Casparian strip membrane protein" evidence="9">
    <location>
        <begin position="24"/>
        <end position="174"/>
    </location>
</feature>
<protein>
    <recommendedName>
        <fullName evidence="8">CASP-like protein</fullName>
    </recommendedName>
</protein>
<gene>
    <name evidence="10" type="ORF">JRO89_XS06G0006600</name>
</gene>
<evidence type="ECO:0000256" key="5">
    <source>
        <dbReference type="ARBA" id="ARBA00022692"/>
    </source>
</evidence>
<feature type="transmembrane region" description="Helical" evidence="8">
    <location>
        <begin position="25"/>
        <end position="47"/>
    </location>
</feature>